<feature type="region of interest" description="Disordered" evidence="1">
    <location>
        <begin position="1"/>
        <end position="36"/>
    </location>
</feature>
<dbReference type="Proteomes" id="UP000604475">
    <property type="component" value="Unassembled WGS sequence"/>
</dbReference>
<evidence type="ECO:0000313" key="2">
    <source>
        <dbReference type="EMBL" id="MBL7627595.1"/>
    </source>
</evidence>
<sequence length="79" mass="8626">MGEPSGSRQLSLPAVSDPAATDGHDNRDQPGGGLHHQAWHVHDRLKDGHLESEVMPLDESVSVMRALHATRVQIGLRYP</sequence>
<keyword evidence="3" id="KW-1185">Reference proteome</keyword>
<dbReference type="EMBL" id="JAEACQ010000162">
    <property type="protein sequence ID" value="MBL7627595.1"/>
    <property type="molecule type" value="Genomic_DNA"/>
</dbReference>
<reference evidence="2" key="1">
    <citation type="submission" date="2020-12" db="EMBL/GenBank/DDBJ databases">
        <title>Genomic characterization of non-nitrogen-fixing Frankia strains.</title>
        <authorList>
            <person name="Carlos-Shanley C."/>
            <person name="Guerra T."/>
            <person name="Hahn D."/>
        </authorList>
    </citation>
    <scope>NUCLEOTIDE SEQUENCE</scope>
    <source>
        <strain evidence="2">CN6</strain>
    </source>
</reference>
<dbReference type="AlphaFoldDB" id="A0A937REP1"/>
<dbReference type="RefSeq" id="WP_202998843.1">
    <property type="nucleotide sequence ID" value="NZ_JADWYU010000096.1"/>
</dbReference>
<protein>
    <submittedName>
        <fullName evidence="2">Uncharacterized protein</fullName>
    </submittedName>
</protein>
<accession>A0A937REP1</accession>
<organism evidence="2 3">
    <name type="scientific">Frankia nepalensis</name>
    <dbReference type="NCBI Taxonomy" id="1836974"/>
    <lineage>
        <taxon>Bacteria</taxon>
        <taxon>Bacillati</taxon>
        <taxon>Actinomycetota</taxon>
        <taxon>Actinomycetes</taxon>
        <taxon>Frankiales</taxon>
        <taxon>Frankiaceae</taxon>
        <taxon>Frankia</taxon>
    </lineage>
</organism>
<dbReference type="Gene3D" id="3.30.360.10">
    <property type="entry name" value="Dihydrodipicolinate Reductase, domain 2"/>
    <property type="match status" value="1"/>
</dbReference>
<proteinExistence type="predicted"/>
<evidence type="ECO:0000313" key="3">
    <source>
        <dbReference type="Proteomes" id="UP000604475"/>
    </source>
</evidence>
<comment type="caution">
    <text evidence="2">The sequence shown here is derived from an EMBL/GenBank/DDBJ whole genome shotgun (WGS) entry which is preliminary data.</text>
</comment>
<gene>
    <name evidence="2" type="ORF">I7412_10520</name>
</gene>
<evidence type="ECO:0000256" key="1">
    <source>
        <dbReference type="SAM" id="MobiDB-lite"/>
    </source>
</evidence>
<feature type="compositionally biased region" description="Polar residues" evidence="1">
    <location>
        <begin position="1"/>
        <end position="10"/>
    </location>
</feature>
<name>A0A937REP1_9ACTN</name>